<proteinExistence type="predicted"/>
<dbReference type="InterPro" id="IPR005174">
    <property type="entry name" value="KIB1-4_b-propeller"/>
</dbReference>
<evidence type="ECO:0000259" key="1">
    <source>
        <dbReference type="Pfam" id="PF03478"/>
    </source>
</evidence>
<reference evidence="2" key="1">
    <citation type="submission" date="2022-08" db="EMBL/GenBank/DDBJ databases">
        <authorList>
            <person name="Marques A."/>
        </authorList>
    </citation>
    <scope>NUCLEOTIDE SEQUENCE</scope>
    <source>
        <strain evidence="2">RhyPub2mFocal</strain>
        <tissue evidence="2">Leaves</tissue>
    </source>
</reference>
<feature type="domain" description="KIB1-4 beta-propeller" evidence="1">
    <location>
        <begin position="3"/>
        <end position="214"/>
    </location>
</feature>
<comment type="caution">
    <text evidence="2">The sequence shown here is derived from an EMBL/GenBank/DDBJ whole genome shotgun (WGS) entry which is preliminary data.</text>
</comment>
<dbReference type="AlphaFoldDB" id="A0AAV8FUI8"/>
<evidence type="ECO:0000313" key="3">
    <source>
        <dbReference type="Proteomes" id="UP001140206"/>
    </source>
</evidence>
<protein>
    <submittedName>
        <fullName evidence="2">F-box protein</fullName>
    </submittedName>
</protein>
<keyword evidence="3" id="KW-1185">Reference proteome</keyword>
<organism evidence="2 3">
    <name type="scientific">Rhynchospora pubera</name>
    <dbReference type="NCBI Taxonomy" id="906938"/>
    <lineage>
        <taxon>Eukaryota</taxon>
        <taxon>Viridiplantae</taxon>
        <taxon>Streptophyta</taxon>
        <taxon>Embryophyta</taxon>
        <taxon>Tracheophyta</taxon>
        <taxon>Spermatophyta</taxon>
        <taxon>Magnoliopsida</taxon>
        <taxon>Liliopsida</taxon>
        <taxon>Poales</taxon>
        <taxon>Cyperaceae</taxon>
        <taxon>Cyperoideae</taxon>
        <taxon>Rhynchosporeae</taxon>
        <taxon>Rhynchospora</taxon>
    </lineage>
</organism>
<dbReference type="Proteomes" id="UP001140206">
    <property type="component" value="Chromosome 2"/>
</dbReference>
<evidence type="ECO:0000313" key="2">
    <source>
        <dbReference type="EMBL" id="KAJ4796933.1"/>
    </source>
</evidence>
<dbReference type="PANTHER" id="PTHR44259">
    <property type="entry name" value="OS07G0183000 PROTEIN-RELATED"/>
    <property type="match status" value="1"/>
</dbReference>
<accession>A0AAV8FUI8</accession>
<dbReference type="InterPro" id="IPR050942">
    <property type="entry name" value="F-box_BR-signaling"/>
</dbReference>
<dbReference type="Pfam" id="PF03478">
    <property type="entry name" value="Beta-prop_KIB1-4"/>
    <property type="match status" value="1"/>
</dbReference>
<name>A0AAV8FUI8_9POAL</name>
<sequence length="257" mass="28796">MDSSNGYLLMRHLTNPDLSLLNPVTNSKVSLPFIQSMGPRLVWASLDPVQTEDYAVCLFGNAWTPKKFSAFLQPGEVKWTIINKGSLESCYYKGMYLHLNTDSNSLEIYDVATRTLREGPVSPIAGLAHLVVSAGQVILVLKYDHMYLPVHQCHFEIHRLEFGTGTDEKKPFWVKISNIGDQILFLNLASGFSISASCFVGVRGNFIYFMKETNNGFDNRISYVLARYDIEAGTAEVLPFPPVTKCGMWLLPSLWSA</sequence>
<dbReference type="EMBL" id="JAMFTS010000002">
    <property type="protein sequence ID" value="KAJ4796933.1"/>
    <property type="molecule type" value="Genomic_DNA"/>
</dbReference>
<gene>
    <name evidence="2" type="ORF">LUZ62_048179</name>
</gene>